<dbReference type="Proteomes" id="UP000678276">
    <property type="component" value="Unassembled WGS sequence"/>
</dbReference>
<proteinExistence type="inferred from homology"/>
<keyword evidence="4" id="KW-0808">Transferase</keyword>
<gene>
    <name evidence="9" type="ORF">J6595_02305</name>
</gene>
<keyword evidence="3" id="KW-0328">Glycosyltransferase</keyword>
<feature type="domain" description="Glycosyl transferase family 1" evidence="6">
    <location>
        <begin position="237"/>
        <end position="410"/>
    </location>
</feature>
<feature type="domain" description="Glycosyltransferase subfamily 4-like N-terminal" evidence="8">
    <location>
        <begin position="26"/>
        <end position="213"/>
    </location>
</feature>
<accession>A0ABS4BE18</accession>
<dbReference type="GO" id="GO:0016787">
    <property type="term" value="F:hydrolase activity"/>
    <property type="evidence" value="ECO:0007669"/>
    <property type="project" value="UniProtKB-KW"/>
</dbReference>
<dbReference type="InterPro" id="IPR023214">
    <property type="entry name" value="HAD_sf"/>
</dbReference>
<evidence type="ECO:0000259" key="6">
    <source>
        <dbReference type="Pfam" id="PF00534"/>
    </source>
</evidence>
<name>A0ABS4BE18_9HYPH</name>
<evidence type="ECO:0000313" key="9">
    <source>
        <dbReference type="EMBL" id="MBP0614421.1"/>
    </source>
</evidence>
<dbReference type="EC" id="2.4.1.14" evidence="2"/>
<dbReference type="NCBIfam" id="TIGR01484">
    <property type="entry name" value="HAD-SF-IIB"/>
    <property type="match status" value="1"/>
</dbReference>
<comment type="catalytic activity">
    <reaction evidence="5">
        <text>beta-D-fructose 6-phosphate + UDP-alpha-D-glucose = sucrose 6(F)-phosphate + UDP + H(+)</text>
        <dbReference type="Rhea" id="RHEA:22172"/>
        <dbReference type="ChEBI" id="CHEBI:15378"/>
        <dbReference type="ChEBI" id="CHEBI:57634"/>
        <dbReference type="ChEBI" id="CHEBI:57723"/>
        <dbReference type="ChEBI" id="CHEBI:58223"/>
        <dbReference type="ChEBI" id="CHEBI:58885"/>
        <dbReference type="EC" id="2.4.1.14"/>
    </reaction>
</comment>
<comment type="similarity">
    <text evidence="1">Belongs to the glycosyltransferase 1 family.</text>
</comment>
<dbReference type="Pfam" id="PF00534">
    <property type="entry name" value="Glycos_transf_1"/>
    <property type="match status" value="1"/>
</dbReference>
<dbReference type="Gene3D" id="3.40.50.1000">
    <property type="entry name" value="HAD superfamily/HAD-like"/>
    <property type="match status" value="1"/>
</dbReference>
<sequence length="693" mass="75886">MFIVHVALQGCLQATDVPYGLTPDTGGHIKYLLELVGAQANRSDVRRVVIVTRGFESGYGPQYRPGWERIDDKVEILRLADDHPGYLAKEDLWKQAACLSEGLLTFLASQETPPAYLHAHYADAATIAATIRRRMGIPFVFTAHSLGRVKRAAMPSSRGETQGHSDLDRRIAIEERAFAEADLVVASSRDEAEVQYAAYRNYDPGKIRIIEPGSDLAAYRGARSTRAVRAMVAPFLRDPRKLIVLAIARPVAKKNLPMLVEAFGRDPWLSANANLLIVAGTRSVIADLDTEGQSEMRAILEAIDRHDLYGKVAIPKDHKASDVPAIYALARETGGVFANPALNEPFGLTLLEAAASGLPIVATDSGGPNDIIERCDNGRLVNPQRPEMIATACREILQDRELHTRYAANGAAAVESYDWTSHAARFAKLASRLAAPASRRAGLSMPQLLVCDIDNTLTGSETCIRAFTRWHKREAALDFAVATGRSLHSALSILEQQNAPNPKIIISSVGTEIYLLDGNGVTYRRDDDWSRIIARGWNRKAVAEAMADFETIVPQAPLEQRNYKLSYFAEGDTKVAARIRAHLEARGLGASVIYSHGRYLDILPARASKGAAITYLRKIRSLAENAVFVAGDSGNDIEMLRTFPQSIIVANFSDALASRSDLAHSYVARRSHALGIIEGVAHFRQRASRLTVQ</sequence>
<reference evidence="9 10" key="1">
    <citation type="submission" date="2021-04" db="EMBL/GenBank/DDBJ databases">
        <title>Whole genome sequence of Jiella sp. KSK16Y-1.</title>
        <authorList>
            <person name="Tuo L."/>
        </authorList>
    </citation>
    <scope>NUCLEOTIDE SEQUENCE [LARGE SCALE GENOMIC DNA]</scope>
    <source>
        <strain evidence="9 10">KSK16Y-1</strain>
    </source>
</reference>
<evidence type="ECO:0000256" key="4">
    <source>
        <dbReference type="ARBA" id="ARBA00022679"/>
    </source>
</evidence>
<dbReference type="InterPro" id="IPR006380">
    <property type="entry name" value="SPP-like_dom"/>
</dbReference>
<dbReference type="SFLD" id="SFLDG01140">
    <property type="entry name" value="C2.B:_Phosphomannomutase_and_P"/>
    <property type="match status" value="1"/>
</dbReference>
<dbReference type="InterPro" id="IPR001296">
    <property type="entry name" value="Glyco_trans_1"/>
</dbReference>
<organism evidence="9 10">
    <name type="scientific">Jiella mangrovi</name>
    <dbReference type="NCBI Taxonomy" id="2821407"/>
    <lineage>
        <taxon>Bacteria</taxon>
        <taxon>Pseudomonadati</taxon>
        <taxon>Pseudomonadota</taxon>
        <taxon>Alphaproteobacteria</taxon>
        <taxon>Hyphomicrobiales</taxon>
        <taxon>Aurantimonadaceae</taxon>
        <taxon>Jiella</taxon>
    </lineage>
</organism>
<dbReference type="InterPro" id="IPR036412">
    <property type="entry name" value="HAD-like_sf"/>
</dbReference>
<dbReference type="SUPFAM" id="SSF56784">
    <property type="entry name" value="HAD-like"/>
    <property type="match status" value="1"/>
</dbReference>
<dbReference type="SFLD" id="SFLDS00003">
    <property type="entry name" value="Haloacid_Dehalogenase"/>
    <property type="match status" value="1"/>
</dbReference>
<dbReference type="SUPFAM" id="SSF53756">
    <property type="entry name" value="UDP-Glycosyltransferase/glycogen phosphorylase"/>
    <property type="match status" value="1"/>
</dbReference>
<dbReference type="Gene3D" id="3.40.50.2000">
    <property type="entry name" value="Glycogen Phosphorylase B"/>
    <property type="match status" value="2"/>
</dbReference>
<evidence type="ECO:0000313" key="10">
    <source>
        <dbReference type="Proteomes" id="UP000678276"/>
    </source>
</evidence>
<evidence type="ECO:0000256" key="2">
    <source>
        <dbReference type="ARBA" id="ARBA00012536"/>
    </source>
</evidence>
<dbReference type="Gene3D" id="3.90.1070.10">
    <property type="match status" value="1"/>
</dbReference>
<evidence type="ECO:0000256" key="1">
    <source>
        <dbReference type="ARBA" id="ARBA00006530"/>
    </source>
</evidence>
<dbReference type="RefSeq" id="WP_209592824.1">
    <property type="nucleotide sequence ID" value="NZ_JAGJCF010000001.1"/>
</dbReference>
<dbReference type="PANTHER" id="PTHR46039">
    <property type="entry name" value="SUCROSE-PHOSPHATE SYNTHASE 3-RELATED"/>
    <property type="match status" value="1"/>
</dbReference>
<comment type="caution">
    <text evidence="9">The sequence shown here is derived from an EMBL/GenBank/DDBJ whole genome shotgun (WGS) entry which is preliminary data.</text>
</comment>
<dbReference type="SFLD" id="SFLDG01141">
    <property type="entry name" value="C2.B.1:_Sucrose_Phosphatase_Li"/>
    <property type="match status" value="1"/>
</dbReference>
<keyword evidence="10" id="KW-1185">Reference proteome</keyword>
<feature type="domain" description="Sucrose phosphatase-like" evidence="7">
    <location>
        <begin position="446"/>
        <end position="684"/>
    </location>
</feature>
<dbReference type="InterPro" id="IPR044161">
    <property type="entry name" value="SPS"/>
</dbReference>
<dbReference type="Pfam" id="PF05116">
    <property type="entry name" value="S6PP"/>
    <property type="match status" value="1"/>
</dbReference>
<evidence type="ECO:0000259" key="8">
    <source>
        <dbReference type="Pfam" id="PF13579"/>
    </source>
</evidence>
<dbReference type="PANTHER" id="PTHR46039:SF5">
    <property type="entry name" value="SUCROSE-PHOSPHATE SYNTHASE 3-RELATED"/>
    <property type="match status" value="1"/>
</dbReference>
<evidence type="ECO:0000256" key="5">
    <source>
        <dbReference type="ARBA" id="ARBA00047471"/>
    </source>
</evidence>
<dbReference type="Pfam" id="PF13579">
    <property type="entry name" value="Glyco_trans_4_4"/>
    <property type="match status" value="1"/>
</dbReference>
<keyword evidence="9" id="KW-0378">Hydrolase</keyword>
<evidence type="ECO:0000256" key="3">
    <source>
        <dbReference type="ARBA" id="ARBA00022676"/>
    </source>
</evidence>
<dbReference type="InterPro" id="IPR006379">
    <property type="entry name" value="HAD-SF_hydro_IIB"/>
</dbReference>
<dbReference type="EMBL" id="JAGJCF010000001">
    <property type="protein sequence ID" value="MBP0614421.1"/>
    <property type="molecule type" value="Genomic_DNA"/>
</dbReference>
<evidence type="ECO:0000259" key="7">
    <source>
        <dbReference type="Pfam" id="PF05116"/>
    </source>
</evidence>
<dbReference type="InterPro" id="IPR028098">
    <property type="entry name" value="Glyco_trans_4-like_N"/>
</dbReference>
<protein>
    <recommendedName>
        <fullName evidence="2">sucrose-phosphate synthase</fullName>
        <ecNumber evidence="2">2.4.1.14</ecNumber>
    </recommendedName>
</protein>